<feature type="transmembrane region" description="Helical" evidence="2">
    <location>
        <begin position="6"/>
        <end position="22"/>
    </location>
</feature>
<dbReference type="RefSeq" id="WP_107823447.1">
    <property type="nucleotide sequence ID" value="NZ_OY782574.1"/>
</dbReference>
<feature type="compositionally biased region" description="Basic and acidic residues" evidence="1">
    <location>
        <begin position="90"/>
        <end position="107"/>
    </location>
</feature>
<name>A0A2T5BYF2_9BACT</name>
<evidence type="ECO:0000313" key="4">
    <source>
        <dbReference type="Proteomes" id="UP000243525"/>
    </source>
</evidence>
<dbReference type="EMBL" id="QAAD01000020">
    <property type="protein sequence ID" value="PTN07253.1"/>
    <property type="molecule type" value="Genomic_DNA"/>
</dbReference>
<evidence type="ECO:0000256" key="2">
    <source>
        <dbReference type="SAM" id="Phobius"/>
    </source>
</evidence>
<keyword evidence="2" id="KW-1133">Transmembrane helix</keyword>
<dbReference type="AlphaFoldDB" id="A0A2T5BYF2"/>
<feature type="region of interest" description="Disordered" evidence="1">
    <location>
        <begin position="56"/>
        <end position="125"/>
    </location>
</feature>
<evidence type="ECO:0000256" key="1">
    <source>
        <dbReference type="SAM" id="MobiDB-lite"/>
    </source>
</evidence>
<keyword evidence="4" id="KW-1185">Reference proteome</keyword>
<keyword evidence="2" id="KW-0812">Transmembrane</keyword>
<dbReference type="Proteomes" id="UP000243525">
    <property type="component" value="Unassembled WGS sequence"/>
</dbReference>
<sequence length="153" mass="17500">MEDYIFIIIALVLSVIGAMNSSKKKRQQTMEQMGEEEGHAPRSVFEELFDDDLFMSRQEPNTVPPPVERPVAPKTKPASERQGMQAPPKMEYKPMEREGLARSHRLDQSPSAAPQLEKLSLDEEAKLSPKKLILKDFSLRKAVLYSEILNRKY</sequence>
<keyword evidence="2" id="KW-0472">Membrane</keyword>
<accession>A0A2T5BYF2</accession>
<comment type="caution">
    <text evidence="3">The sequence shown here is derived from an EMBL/GenBank/DDBJ whole genome shotgun (WGS) entry which is preliminary data.</text>
</comment>
<protein>
    <submittedName>
        <fullName evidence="3">Uncharacterized protein</fullName>
    </submittedName>
</protein>
<dbReference type="OrthoDB" id="1122488at2"/>
<reference evidence="3 4" key="1">
    <citation type="submission" date="2018-04" db="EMBL/GenBank/DDBJ databases">
        <title>Genomic Encyclopedia of Archaeal and Bacterial Type Strains, Phase II (KMG-II): from individual species to whole genera.</title>
        <authorList>
            <person name="Goeker M."/>
        </authorList>
    </citation>
    <scope>NUCLEOTIDE SEQUENCE [LARGE SCALE GENOMIC DNA]</scope>
    <source>
        <strain evidence="3 4">DSM 28823</strain>
    </source>
</reference>
<proteinExistence type="predicted"/>
<gene>
    <name evidence="3" type="ORF">C8N47_12038</name>
</gene>
<evidence type="ECO:0000313" key="3">
    <source>
        <dbReference type="EMBL" id="PTN07253.1"/>
    </source>
</evidence>
<organism evidence="3 4">
    <name type="scientific">Mangrovibacterium marinum</name>
    <dbReference type="NCBI Taxonomy" id="1639118"/>
    <lineage>
        <taxon>Bacteria</taxon>
        <taxon>Pseudomonadati</taxon>
        <taxon>Bacteroidota</taxon>
        <taxon>Bacteroidia</taxon>
        <taxon>Marinilabiliales</taxon>
        <taxon>Prolixibacteraceae</taxon>
        <taxon>Mangrovibacterium</taxon>
    </lineage>
</organism>